<evidence type="ECO:0000256" key="1">
    <source>
        <dbReference type="SAM" id="SignalP"/>
    </source>
</evidence>
<name>A0A072MZZ9_9GAMM</name>
<dbReference type="PATRIC" id="fig|1137280.3.peg.3267"/>
<feature type="domain" description="DUF4426" evidence="2">
    <location>
        <begin position="31"/>
        <end position="152"/>
    </location>
</feature>
<dbReference type="InterPro" id="IPR025218">
    <property type="entry name" value="DUF4426"/>
</dbReference>
<evidence type="ECO:0000313" key="4">
    <source>
        <dbReference type="Proteomes" id="UP000035057"/>
    </source>
</evidence>
<comment type="caution">
    <text evidence="3">The sequence shown here is derived from an EMBL/GenBank/DDBJ whole genome shotgun (WGS) entry which is preliminary data.</text>
</comment>
<keyword evidence="1" id="KW-0732">Signal</keyword>
<dbReference type="EMBL" id="ANIE01000009">
    <property type="protein sequence ID" value="KEF30273.1"/>
    <property type="molecule type" value="Genomic_DNA"/>
</dbReference>
<keyword evidence="4" id="KW-1185">Reference proteome</keyword>
<dbReference type="Gene3D" id="2.60.40.3340">
    <property type="entry name" value="Domain of unknown function DUF4426"/>
    <property type="match status" value="1"/>
</dbReference>
<organism evidence="3 4">
    <name type="scientific">Marinobacter nitratireducens</name>
    <dbReference type="NCBI Taxonomy" id="1137280"/>
    <lineage>
        <taxon>Bacteria</taxon>
        <taxon>Pseudomonadati</taxon>
        <taxon>Pseudomonadota</taxon>
        <taxon>Gammaproteobacteria</taxon>
        <taxon>Pseudomonadales</taxon>
        <taxon>Marinobacteraceae</taxon>
        <taxon>Marinobacter</taxon>
    </lineage>
</organism>
<dbReference type="Proteomes" id="UP000035057">
    <property type="component" value="Unassembled WGS sequence"/>
</dbReference>
<reference evidence="3 4" key="1">
    <citation type="submission" date="2012-12" db="EMBL/GenBank/DDBJ databases">
        <title>Genome assembly of Marinobacter sp. AK21.</title>
        <authorList>
            <person name="Khatri I."/>
            <person name="Kumar R."/>
            <person name="Vaidya B."/>
            <person name="Subramanian S."/>
            <person name="Pinnaka A."/>
        </authorList>
    </citation>
    <scope>NUCLEOTIDE SEQUENCE [LARGE SCALE GENOMIC DNA]</scope>
    <source>
        <strain evidence="3 4">AK21</strain>
    </source>
</reference>
<dbReference type="AlphaFoldDB" id="A0A072MZZ9"/>
<feature type="signal peptide" evidence="1">
    <location>
        <begin position="1"/>
        <end position="27"/>
    </location>
</feature>
<dbReference type="OrthoDB" id="8563353at2"/>
<feature type="chain" id="PRO_5001680344" description="DUF4426 domain-containing protein" evidence="1">
    <location>
        <begin position="28"/>
        <end position="152"/>
    </location>
</feature>
<accession>A0A072MZZ9</accession>
<dbReference type="STRING" id="1137280.D777_03449"/>
<sequence>MTKLIPMTLVQLALAALLLATSLQTQAAGSKDFGEYQVHWSVLPSTFLAPEVARANNLQRSKGIGIINISIMEEGDNGQLVPVSGQVEGKVANDIQQVKFLAFRRIQEGDAVYFIAEYQYLSGELMTFNVTARPTGHQQDLPVRFAHTLFSD</sequence>
<protein>
    <recommendedName>
        <fullName evidence="2">DUF4426 domain-containing protein</fullName>
    </recommendedName>
</protein>
<dbReference type="Pfam" id="PF14467">
    <property type="entry name" value="DUF4426"/>
    <property type="match status" value="1"/>
</dbReference>
<proteinExistence type="predicted"/>
<evidence type="ECO:0000313" key="3">
    <source>
        <dbReference type="EMBL" id="KEF30273.1"/>
    </source>
</evidence>
<evidence type="ECO:0000259" key="2">
    <source>
        <dbReference type="Pfam" id="PF14467"/>
    </source>
</evidence>
<gene>
    <name evidence="3" type="ORF">D777_03449</name>
</gene>